<keyword evidence="7 12" id="KW-0472">Membrane</keyword>
<keyword evidence="9" id="KW-0325">Glycoprotein</keyword>
<dbReference type="PANTHER" id="PTHR24060">
    <property type="entry name" value="METABOTROPIC GLUTAMATE RECEPTOR"/>
    <property type="match status" value="1"/>
</dbReference>
<feature type="transmembrane region" description="Helical" evidence="12">
    <location>
        <begin position="413"/>
        <end position="434"/>
    </location>
</feature>
<evidence type="ECO:0000256" key="12">
    <source>
        <dbReference type="SAM" id="Phobius"/>
    </source>
</evidence>
<dbReference type="InterPro" id="IPR000162">
    <property type="entry name" value="GPCR_3_mtglu_rcpt"/>
</dbReference>
<protein>
    <recommendedName>
        <fullName evidence="13">G-protein coupled receptors family 3 profile domain-containing protein</fullName>
    </recommendedName>
</protein>
<dbReference type="PROSITE" id="PS50259">
    <property type="entry name" value="G_PROTEIN_RECEP_F3_4"/>
    <property type="match status" value="1"/>
</dbReference>
<evidence type="ECO:0000256" key="4">
    <source>
        <dbReference type="ARBA" id="ARBA00022692"/>
    </source>
</evidence>
<dbReference type="Pfam" id="PF00003">
    <property type="entry name" value="7tm_3"/>
    <property type="match status" value="1"/>
</dbReference>
<keyword evidence="8" id="KW-0675">Receptor</keyword>
<evidence type="ECO:0000313" key="14">
    <source>
        <dbReference type="EMBL" id="KAK8383396.1"/>
    </source>
</evidence>
<dbReference type="InterPro" id="IPR011500">
    <property type="entry name" value="GPCR_3_9-Cys_dom"/>
</dbReference>
<dbReference type="Pfam" id="PF01094">
    <property type="entry name" value="ANF_receptor"/>
    <property type="match status" value="1"/>
</dbReference>
<reference evidence="14 15" key="1">
    <citation type="submission" date="2023-03" db="EMBL/GenBank/DDBJ databases">
        <title>High-quality genome of Scylla paramamosain provides insights in environmental adaptation.</title>
        <authorList>
            <person name="Zhang L."/>
        </authorList>
    </citation>
    <scope>NUCLEOTIDE SEQUENCE [LARGE SCALE GENOMIC DNA]</scope>
    <source>
        <strain evidence="14">LZ_2023a</strain>
        <tissue evidence="14">Muscle</tissue>
    </source>
</reference>
<dbReference type="InterPro" id="IPR000337">
    <property type="entry name" value="GPCR_3"/>
</dbReference>
<gene>
    <name evidence="14" type="ORF">O3P69_019049</name>
</gene>
<evidence type="ECO:0000259" key="13">
    <source>
        <dbReference type="PROSITE" id="PS50259"/>
    </source>
</evidence>
<feature type="transmembrane region" description="Helical" evidence="12">
    <location>
        <begin position="501"/>
        <end position="524"/>
    </location>
</feature>
<dbReference type="InterPro" id="IPR028082">
    <property type="entry name" value="Peripla_BP_I"/>
</dbReference>
<keyword evidence="3" id="KW-1003">Cell membrane</keyword>
<name>A0AAW0T7R4_SCYPA</name>
<keyword evidence="10" id="KW-0807">Transducer</keyword>
<evidence type="ECO:0000256" key="2">
    <source>
        <dbReference type="ARBA" id="ARBA00007242"/>
    </source>
</evidence>
<keyword evidence="15" id="KW-1185">Reference proteome</keyword>
<dbReference type="GO" id="GO:0005886">
    <property type="term" value="C:plasma membrane"/>
    <property type="evidence" value="ECO:0007669"/>
    <property type="project" value="UniProtKB-SubCell"/>
</dbReference>
<dbReference type="PRINTS" id="PR00593">
    <property type="entry name" value="MTABOTROPICR"/>
</dbReference>
<dbReference type="InterPro" id="IPR017978">
    <property type="entry name" value="GPCR_3_C"/>
</dbReference>
<evidence type="ECO:0000256" key="3">
    <source>
        <dbReference type="ARBA" id="ARBA00022475"/>
    </source>
</evidence>
<feature type="transmembrane region" description="Helical" evidence="12">
    <location>
        <begin position="381"/>
        <end position="401"/>
    </location>
</feature>
<evidence type="ECO:0000256" key="9">
    <source>
        <dbReference type="ARBA" id="ARBA00023180"/>
    </source>
</evidence>
<evidence type="ECO:0000256" key="11">
    <source>
        <dbReference type="ARBA" id="ARBA00054813"/>
    </source>
</evidence>
<accession>A0AAW0T7R4</accession>
<evidence type="ECO:0000256" key="6">
    <source>
        <dbReference type="ARBA" id="ARBA00023040"/>
    </source>
</evidence>
<dbReference type="GO" id="GO:0004930">
    <property type="term" value="F:G protein-coupled receptor activity"/>
    <property type="evidence" value="ECO:0007669"/>
    <property type="project" value="UniProtKB-KW"/>
</dbReference>
<feature type="transmembrane region" description="Helical" evidence="12">
    <location>
        <begin position="342"/>
        <end position="366"/>
    </location>
</feature>
<keyword evidence="4 12" id="KW-0812">Transmembrane</keyword>
<feature type="transmembrane region" description="Helical" evidence="12">
    <location>
        <begin position="536"/>
        <end position="556"/>
    </location>
</feature>
<dbReference type="SUPFAM" id="SSF53822">
    <property type="entry name" value="Periplasmic binding protein-like I"/>
    <property type="match status" value="1"/>
</dbReference>
<dbReference type="Proteomes" id="UP001487740">
    <property type="component" value="Unassembled WGS sequence"/>
</dbReference>
<dbReference type="AlphaFoldDB" id="A0AAW0T7R4"/>
<dbReference type="CDD" id="cd15045">
    <property type="entry name" value="7tmC_mGluRs"/>
    <property type="match status" value="1"/>
</dbReference>
<evidence type="ECO:0000256" key="1">
    <source>
        <dbReference type="ARBA" id="ARBA00004651"/>
    </source>
</evidence>
<evidence type="ECO:0000256" key="8">
    <source>
        <dbReference type="ARBA" id="ARBA00023170"/>
    </source>
</evidence>
<dbReference type="Pfam" id="PF07562">
    <property type="entry name" value="NCD3G"/>
    <property type="match status" value="1"/>
</dbReference>
<keyword evidence="5 12" id="KW-1133">Transmembrane helix</keyword>
<comment type="subcellular location">
    <subcellularLocation>
        <location evidence="1">Cell membrane</location>
        <topology evidence="1">Multi-pass membrane protein</topology>
    </subcellularLocation>
</comment>
<sequence length="694" mass="77369">MVMLRPRIPPHPAFLTARSRALATKACRHPVASGDFVWRAVLNEAEVEGPCRVQPQSQSSGRLRRLLLGPNYREKQRNPWFVVSVKTDTRSRLGYARLSISLGLTLSVLPRLVYSEYWENHFGCRYPNSSLTPYNAATTRECTGAEQLTAKNTQFEAQLQFVSDAVMAFAYAFRDMHRDLCEGRGLCPAMNPTDGEKLLSYLRKVTFTGLSGDRFKFDDNGDGPARYNIIHFKQVSQGRYTWTTVGTFIEGKLRLNMSELQFKLEEQQPPSSVCSLPCLTGQAKKYVEGESCCWHCFNCSTYQIVNPRDETQCLNCAWGALPDADHLRCNPIPEVYIRPDSWWAIGAMAFSSAGVVVTGMVVWVFIRHHDTPVVRASGRELSFVLLSGVFLCYAITFVLVLKPSTVVCTVQRFGLGFCFAVIYSALLTKTNRIARIFNAGKKTTKRPSLISPRSQLCICSCGISVQVVVTSVWCVVSPPRAVHHYLLREDNFLVCAASINASYVIAFAYPIGLIIVCTVYAVLTRKIPEAFNESKHIGLTMYTTCIIWLAFVPIYFTTANSVELRFTVTSVTVSLSATVALVCLFTPKLYIILLHPERNIRQSMMAKYSTVRSTLSSSSQRIDSATQSEVFPLDYELHEKLRTMSRGQLSSSAQTCPASCPLPEHRCGPAFTLTPSVAIPAFNGPVQDVPDVLL</sequence>
<comment type="caution">
    <text evidence="14">The sequence shown here is derived from an EMBL/GenBank/DDBJ whole genome shotgun (WGS) entry which is preliminary data.</text>
</comment>
<dbReference type="InterPro" id="IPR050726">
    <property type="entry name" value="mGluR"/>
</dbReference>
<evidence type="ECO:0000256" key="5">
    <source>
        <dbReference type="ARBA" id="ARBA00022989"/>
    </source>
</evidence>
<evidence type="ECO:0000313" key="15">
    <source>
        <dbReference type="Proteomes" id="UP001487740"/>
    </source>
</evidence>
<dbReference type="InterPro" id="IPR001828">
    <property type="entry name" value="ANF_lig-bd_rcpt"/>
</dbReference>
<feature type="domain" description="G-protein coupled receptors family 3 profile" evidence="13">
    <location>
        <begin position="343"/>
        <end position="608"/>
    </location>
</feature>
<dbReference type="InterPro" id="IPR038550">
    <property type="entry name" value="GPCR_3_9-Cys_sf"/>
</dbReference>
<proteinExistence type="inferred from homology"/>
<dbReference type="PRINTS" id="PR00248">
    <property type="entry name" value="GPCRMGR"/>
</dbReference>
<feature type="transmembrane region" description="Helical" evidence="12">
    <location>
        <begin position="455"/>
        <end position="481"/>
    </location>
</feature>
<comment type="similarity">
    <text evidence="2">Belongs to the G-protein coupled receptor 3 family.</text>
</comment>
<organism evidence="14 15">
    <name type="scientific">Scylla paramamosain</name>
    <name type="common">Mud crab</name>
    <dbReference type="NCBI Taxonomy" id="85552"/>
    <lineage>
        <taxon>Eukaryota</taxon>
        <taxon>Metazoa</taxon>
        <taxon>Ecdysozoa</taxon>
        <taxon>Arthropoda</taxon>
        <taxon>Crustacea</taxon>
        <taxon>Multicrustacea</taxon>
        <taxon>Malacostraca</taxon>
        <taxon>Eumalacostraca</taxon>
        <taxon>Eucarida</taxon>
        <taxon>Decapoda</taxon>
        <taxon>Pleocyemata</taxon>
        <taxon>Brachyura</taxon>
        <taxon>Eubrachyura</taxon>
        <taxon>Portunoidea</taxon>
        <taxon>Portunidae</taxon>
        <taxon>Portuninae</taxon>
        <taxon>Scylla</taxon>
    </lineage>
</organism>
<comment type="function">
    <text evidence="11">G-protein coupled receptor for glutamate. Ligand binding causes a conformation change that triggers signaling via guanine nucleotide-binding proteins (G proteins) and modulates the activity of down-stream effectors.</text>
</comment>
<evidence type="ECO:0000256" key="7">
    <source>
        <dbReference type="ARBA" id="ARBA00023136"/>
    </source>
</evidence>
<dbReference type="EMBL" id="JARAKH010000037">
    <property type="protein sequence ID" value="KAK8383396.1"/>
    <property type="molecule type" value="Genomic_DNA"/>
</dbReference>
<dbReference type="Gene3D" id="3.40.50.2300">
    <property type="match status" value="2"/>
</dbReference>
<feature type="transmembrane region" description="Helical" evidence="12">
    <location>
        <begin position="568"/>
        <end position="594"/>
    </location>
</feature>
<evidence type="ECO:0000256" key="10">
    <source>
        <dbReference type="ARBA" id="ARBA00023224"/>
    </source>
</evidence>
<dbReference type="FunFam" id="2.10.50.30:FF:000001">
    <property type="entry name" value="metabotropic glutamate receptor 1"/>
    <property type="match status" value="1"/>
</dbReference>
<dbReference type="Gene3D" id="2.10.50.30">
    <property type="entry name" value="GPCR, family 3, nine cysteines domain"/>
    <property type="match status" value="1"/>
</dbReference>
<keyword evidence="6" id="KW-0297">G-protein coupled receptor</keyword>